<protein>
    <recommendedName>
        <fullName evidence="3">Exported 24-amino acid repeat protein</fullName>
    </recommendedName>
</protein>
<dbReference type="OrthoDB" id="9812747at2"/>
<dbReference type="Gene3D" id="2.20.110.10">
    <property type="entry name" value="Histone H3 K4-specific methyltransferase SET7/9 N-terminal domain"/>
    <property type="match status" value="3"/>
</dbReference>
<dbReference type="KEGG" id="tje:TJEJU_2569"/>
<keyword evidence="2" id="KW-1185">Reference proteome</keyword>
<sequence>MYSIKHLLAFLIVSLGVLNTNAQVYISWNEVQTKRFGKESIFLLIENNKPLNGDYKISETSGAYADISFKNGKINGTYTSYDFAGNKSSEANYIDGKIEGKQISYFQNGKIQEETQYKNGLKHGTWVTYNRKGKKFRTEKYKNDKKEGKWTREVKNVQDNTTSIIVEYYKNNEPTGRWEERLTDGKLKWEKVHSSPTDYLKKSYHLNGKIAQELQIKDRRKNGITTYYTPEGILQYKINYDNDHITYEEKYFENGTLESKTSFKYGKRNGAYTKFNEDGVKIQEGKYVDTFKSGIWKTFDGKKGRQISALTYKNGKLNGIGKFYNLKSKTVDMEGNYVSGKKHGLWKHYDAAGEITKEVEFNKGKQISEKNYN</sequence>
<dbReference type="RefSeq" id="WP_095072661.1">
    <property type="nucleotide sequence ID" value="NZ_LT899436.1"/>
</dbReference>
<dbReference type="SUPFAM" id="SSF82185">
    <property type="entry name" value="Histone H3 K4-specific methyltransferase SET7/9 N-terminal domain"/>
    <property type="match status" value="3"/>
</dbReference>
<dbReference type="InterPro" id="IPR011652">
    <property type="entry name" value="MORN_2"/>
</dbReference>
<dbReference type="Proteomes" id="UP000215214">
    <property type="component" value="Chromosome TJEJU"/>
</dbReference>
<dbReference type="Gene3D" id="3.90.930.1">
    <property type="match status" value="1"/>
</dbReference>
<name>A0A238UAY4_9FLAO</name>
<accession>A0A238UAY4</accession>
<dbReference type="PANTHER" id="PTHR33706">
    <property type="entry name" value="MORN VARIANT REPEAT PROTEIN"/>
    <property type="match status" value="1"/>
</dbReference>
<organism evidence="1 2">
    <name type="scientific">Tenacibaculum jejuense</name>
    <dbReference type="NCBI Taxonomy" id="584609"/>
    <lineage>
        <taxon>Bacteria</taxon>
        <taxon>Pseudomonadati</taxon>
        <taxon>Bacteroidota</taxon>
        <taxon>Flavobacteriia</taxon>
        <taxon>Flavobacteriales</taxon>
        <taxon>Flavobacteriaceae</taxon>
        <taxon>Tenacibaculum</taxon>
    </lineage>
</organism>
<evidence type="ECO:0000313" key="1">
    <source>
        <dbReference type="EMBL" id="SNR16252.1"/>
    </source>
</evidence>
<reference evidence="1 2" key="1">
    <citation type="submission" date="2017-07" db="EMBL/GenBank/DDBJ databases">
        <authorList>
            <person name="Sun Z.S."/>
            <person name="Albrecht U."/>
            <person name="Echele G."/>
            <person name="Lee C.C."/>
        </authorList>
    </citation>
    <scope>NUCLEOTIDE SEQUENCE [LARGE SCALE GENOMIC DNA]</scope>
    <source>
        <strain evidence="2">type strain: KCTC 22618</strain>
    </source>
</reference>
<dbReference type="AlphaFoldDB" id="A0A238UAY4"/>
<dbReference type="PANTHER" id="PTHR33706:SF1">
    <property type="entry name" value="TPR REPEAT PROTEIN"/>
    <property type="match status" value="1"/>
</dbReference>
<evidence type="ECO:0000313" key="2">
    <source>
        <dbReference type="Proteomes" id="UP000215214"/>
    </source>
</evidence>
<evidence type="ECO:0008006" key="3">
    <source>
        <dbReference type="Google" id="ProtNLM"/>
    </source>
</evidence>
<dbReference type="EMBL" id="LT899436">
    <property type="protein sequence ID" value="SNR16252.1"/>
    <property type="molecule type" value="Genomic_DNA"/>
</dbReference>
<proteinExistence type="predicted"/>
<gene>
    <name evidence="1" type="ORF">TJEJU_2569</name>
</gene>
<dbReference type="Pfam" id="PF07661">
    <property type="entry name" value="MORN_2"/>
    <property type="match status" value="5"/>
</dbReference>